<keyword evidence="5 7" id="KW-0694">RNA-binding</keyword>
<dbReference type="PROSITE" id="PS50823">
    <property type="entry name" value="KH_TYPE_2"/>
    <property type="match status" value="1"/>
</dbReference>
<sequence length="300" mass="33786">MDQDFKAGMVALIGRPNVGKSTLLNALLGQKIAITSHKPQTTRNRILGVLSEPGFQAVLLDTPGIHAPKNELHRRIVGYAHQSIEEADLVMYLAEPLNLARGISPEDKAILERLAGLEERVFLVLNKVDEHEPETVLKSLAEFNQAYHFKESFPVSALKKWGLEAILGLFGRVLPVSEPLFDPEEVTDQPERVLAAEFVREQLHRQLHQEIPYGVAVVVERFKEEKDRVKIWAVIHTEKESHKKIIIGKGGLMLKQIGTGARKQIENLLGTKVYLDLHVKVSQGWVEDPTRLTQFGYLDH</sequence>
<evidence type="ECO:0000256" key="1">
    <source>
        <dbReference type="ARBA" id="ARBA00007921"/>
    </source>
</evidence>
<dbReference type="NCBIfam" id="NF000908">
    <property type="entry name" value="PRK00089.1"/>
    <property type="match status" value="1"/>
</dbReference>
<feature type="region of interest" description="G3" evidence="8">
    <location>
        <begin position="61"/>
        <end position="64"/>
    </location>
</feature>
<feature type="domain" description="Era-type G" evidence="11">
    <location>
        <begin position="6"/>
        <end position="176"/>
    </location>
</feature>
<keyword evidence="7" id="KW-0472">Membrane</keyword>
<gene>
    <name evidence="7" type="primary">era</name>
    <name evidence="12" type="ORF">A2527_06975</name>
</gene>
<keyword evidence="4 7" id="KW-0547">Nucleotide-binding</keyword>
<dbReference type="GO" id="GO:0005525">
    <property type="term" value="F:GTP binding"/>
    <property type="evidence" value="ECO:0007669"/>
    <property type="project" value="UniProtKB-UniRule"/>
</dbReference>
<dbReference type="PANTHER" id="PTHR42698:SF1">
    <property type="entry name" value="GTPASE ERA, MITOCHONDRIAL"/>
    <property type="match status" value="1"/>
</dbReference>
<evidence type="ECO:0000259" key="11">
    <source>
        <dbReference type="PROSITE" id="PS51713"/>
    </source>
</evidence>
<dbReference type="GO" id="GO:0005886">
    <property type="term" value="C:plasma membrane"/>
    <property type="evidence" value="ECO:0007669"/>
    <property type="project" value="UniProtKB-SubCell"/>
</dbReference>
<evidence type="ECO:0000313" key="13">
    <source>
        <dbReference type="Proteomes" id="UP000178449"/>
    </source>
</evidence>
<evidence type="ECO:0000256" key="3">
    <source>
        <dbReference type="ARBA" id="ARBA00022517"/>
    </source>
</evidence>
<dbReference type="InterPro" id="IPR030388">
    <property type="entry name" value="G_ERA_dom"/>
</dbReference>
<dbReference type="Proteomes" id="UP000178449">
    <property type="component" value="Unassembled WGS sequence"/>
</dbReference>
<dbReference type="Pfam" id="PF07650">
    <property type="entry name" value="KH_2"/>
    <property type="match status" value="1"/>
</dbReference>
<dbReference type="InterPro" id="IPR009019">
    <property type="entry name" value="KH_sf_prok-type"/>
</dbReference>
<dbReference type="AlphaFoldDB" id="A0A1F6GBS1"/>
<keyword evidence="7" id="KW-0699">rRNA-binding</keyword>
<comment type="subunit">
    <text evidence="7">Monomer.</text>
</comment>
<feature type="region of interest" description="G1" evidence="8">
    <location>
        <begin position="14"/>
        <end position="21"/>
    </location>
</feature>
<dbReference type="InterPro" id="IPR005662">
    <property type="entry name" value="GTPase_Era-like"/>
</dbReference>
<keyword evidence="7" id="KW-0963">Cytoplasm</keyword>
<keyword evidence="3 7" id="KW-0690">Ribosome biogenesis</keyword>
<comment type="function">
    <text evidence="7">An essential GTPase that binds both GDP and GTP, with rapid nucleotide exchange. Plays a role in 16S rRNA processing and 30S ribosomal subunit biogenesis and possibly also in cell cycle regulation and energy metabolism.</text>
</comment>
<evidence type="ECO:0000313" key="12">
    <source>
        <dbReference type="EMBL" id="OGG95561.1"/>
    </source>
</evidence>
<proteinExistence type="inferred from homology"/>
<dbReference type="GO" id="GO:0000028">
    <property type="term" value="P:ribosomal small subunit assembly"/>
    <property type="evidence" value="ECO:0007669"/>
    <property type="project" value="TreeGrafter"/>
</dbReference>
<evidence type="ECO:0000256" key="7">
    <source>
        <dbReference type="HAMAP-Rule" id="MF_00367"/>
    </source>
</evidence>
<dbReference type="GO" id="GO:0043024">
    <property type="term" value="F:ribosomal small subunit binding"/>
    <property type="evidence" value="ECO:0007669"/>
    <property type="project" value="TreeGrafter"/>
</dbReference>
<dbReference type="GO" id="GO:0070181">
    <property type="term" value="F:small ribosomal subunit rRNA binding"/>
    <property type="evidence" value="ECO:0007669"/>
    <property type="project" value="UniProtKB-UniRule"/>
</dbReference>
<evidence type="ECO:0000256" key="8">
    <source>
        <dbReference type="PROSITE-ProRule" id="PRU01050"/>
    </source>
</evidence>
<comment type="subcellular location">
    <subcellularLocation>
        <location evidence="7">Cytoplasm</location>
    </subcellularLocation>
    <subcellularLocation>
        <location evidence="7">Cell membrane</location>
        <topology evidence="7">Peripheral membrane protein</topology>
    </subcellularLocation>
</comment>
<keyword evidence="7" id="KW-1003">Cell membrane</keyword>
<name>A0A1F6GBS1_9PROT</name>
<feature type="binding site" evidence="7">
    <location>
        <begin position="126"/>
        <end position="129"/>
    </location>
    <ligand>
        <name>GTP</name>
        <dbReference type="ChEBI" id="CHEBI:37565"/>
    </ligand>
</feature>
<feature type="binding site" evidence="7">
    <location>
        <begin position="61"/>
        <end position="65"/>
    </location>
    <ligand>
        <name>GTP</name>
        <dbReference type="ChEBI" id="CHEBI:37565"/>
    </ligand>
</feature>
<dbReference type="SUPFAM" id="SSF52540">
    <property type="entry name" value="P-loop containing nucleoside triphosphate hydrolases"/>
    <property type="match status" value="1"/>
</dbReference>
<organism evidence="12 13">
    <name type="scientific">Candidatus Lambdaproteobacteria bacterium RIFOXYD2_FULL_50_16</name>
    <dbReference type="NCBI Taxonomy" id="1817772"/>
    <lineage>
        <taxon>Bacteria</taxon>
        <taxon>Pseudomonadati</taxon>
        <taxon>Pseudomonadota</taxon>
        <taxon>Candidatus Lambdaproteobacteria</taxon>
    </lineage>
</organism>
<dbReference type="NCBIfam" id="TIGR00436">
    <property type="entry name" value="era"/>
    <property type="match status" value="1"/>
</dbReference>
<dbReference type="CDD" id="cd04163">
    <property type="entry name" value="Era"/>
    <property type="match status" value="1"/>
</dbReference>
<evidence type="ECO:0000256" key="6">
    <source>
        <dbReference type="ARBA" id="ARBA00023134"/>
    </source>
</evidence>
<dbReference type="HAMAP" id="MF_00367">
    <property type="entry name" value="GTPase_Era"/>
    <property type="match status" value="1"/>
</dbReference>
<dbReference type="GO" id="GO:0003924">
    <property type="term" value="F:GTPase activity"/>
    <property type="evidence" value="ECO:0007669"/>
    <property type="project" value="UniProtKB-UniRule"/>
</dbReference>
<feature type="region of interest" description="G4" evidence="8">
    <location>
        <begin position="126"/>
        <end position="129"/>
    </location>
</feature>
<dbReference type="EMBL" id="MFNE01000020">
    <property type="protein sequence ID" value="OGG95561.1"/>
    <property type="molecule type" value="Genomic_DNA"/>
</dbReference>
<reference evidence="12 13" key="1">
    <citation type="journal article" date="2016" name="Nat. Commun.">
        <title>Thousands of microbial genomes shed light on interconnected biogeochemical processes in an aquifer system.</title>
        <authorList>
            <person name="Anantharaman K."/>
            <person name="Brown C.T."/>
            <person name="Hug L.A."/>
            <person name="Sharon I."/>
            <person name="Castelle C.J."/>
            <person name="Probst A.J."/>
            <person name="Thomas B.C."/>
            <person name="Singh A."/>
            <person name="Wilkins M.J."/>
            <person name="Karaoz U."/>
            <person name="Brodie E.L."/>
            <person name="Williams K.H."/>
            <person name="Hubbard S.S."/>
            <person name="Banfield J.F."/>
        </authorList>
    </citation>
    <scope>NUCLEOTIDE SEQUENCE [LARGE SCALE GENOMIC DNA]</scope>
</reference>
<dbReference type="CDD" id="cd22534">
    <property type="entry name" value="KH-II_Era"/>
    <property type="match status" value="1"/>
</dbReference>
<dbReference type="InterPro" id="IPR027417">
    <property type="entry name" value="P-loop_NTPase"/>
</dbReference>
<dbReference type="GO" id="GO:0005829">
    <property type="term" value="C:cytosol"/>
    <property type="evidence" value="ECO:0007669"/>
    <property type="project" value="TreeGrafter"/>
</dbReference>
<dbReference type="STRING" id="1817772.A2527_06975"/>
<keyword evidence="6 7" id="KW-0342">GTP-binding</keyword>
<dbReference type="InterPro" id="IPR005225">
    <property type="entry name" value="Small_GTP-bd"/>
</dbReference>
<feature type="region of interest" description="G2" evidence="8">
    <location>
        <begin position="40"/>
        <end position="44"/>
    </location>
</feature>
<evidence type="ECO:0000256" key="2">
    <source>
        <dbReference type="ARBA" id="ARBA00020484"/>
    </source>
</evidence>
<comment type="caution">
    <text evidence="12">The sequence shown here is derived from an EMBL/GenBank/DDBJ whole genome shotgun (WGS) entry which is preliminary data.</text>
</comment>
<feature type="region of interest" description="G5" evidence="8">
    <location>
        <begin position="155"/>
        <end position="157"/>
    </location>
</feature>
<accession>A0A1F6GBS1</accession>
<evidence type="ECO:0000256" key="5">
    <source>
        <dbReference type="ARBA" id="ARBA00022884"/>
    </source>
</evidence>
<dbReference type="PROSITE" id="PS51713">
    <property type="entry name" value="G_ERA"/>
    <property type="match status" value="1"/>
</dbReference>
<dbReference type="Pfam" id="PF01926">
    <property type="entry name" value="MMR_HSR1"/>
    <property type="match status" value="1"/>
</dbReference>
<feature type="domain" description="KH type-2" evidence="10">
    <location>
        <begin position="199"/>
        <end position="283"/>
    </location>
</feature>
<evidence type="ECO:0000256" key="9">
    <source>
        <dbReference type="RuleBase" id="RU003761"/>
    </source>
</evidence>
<dbReference type="Gene3D" id="3.40.50.300">
    <property type="entry name" value="P-loop containing nucleotide triphosphate hydrolases"/>
    <property type="match status" value="1"/>
</dbReference>
<protein>
    <recommendedName>
        <fullName evidence="2 7">GTPase Era</fullName>
    </recommendedName>
</protein>
<evidence type="ECO:0000256" key="4">
    <source>
        <dbReference type="ARBA" id="ARBA00022741"/>
    </source>
</evidence>
<feature type="binding site" evidence="7">
    <location>
        <begin position="14"/>
        <end position="21"/>
    </location>
    <ligand>
        <name>GTP</name>
        <dbReference type="ChEBI" id="CHEBI:37565"/>
    </ligand>
</feature>
<dbReference type="InterPro" id="IPR006073">
    <property type="entry name" value="GTP-bd"/>
</dbReference>
<dbReference type="InterPro" id="IPR015946">
    <property type="entry name" value="KH_dom-like_a/b"/>
</dbReference>
<dbReference type="InterPro" id="IPR004044">
    <property type="entry name" value="KH_dom_type_2"/>
</dbReference>
<comment type="similarity">
    <text evidence="1 7 8 9">Belongs to the TRAFAC class TrmE-Era-EngA-EngB-Septin-like GTPase superfamily. Era GTPase family.</text>
</comment>
<evidence type="ECO:0000259" key="10">
    <source>
        <dbReference type="PROSITE" id="PS50823"/>
    </source>
</evidence>
<dbReference type="PANTHER" id="PTHR42698">
    <property type="entry name" value="GTPASE ERA"/>
    <property type="match status" value="1"/>
</dbReference>
<dbReference type="FunFam" id="3.30.300.20:FF:000003">
    <property type="entry name" value="GTPase Era"/>
    <property type="match status" value="1"/>
</dbReference>
<dbReference type="Gene3D" id="3.30.300.20">
    <property type="match status" value="1"/>
</dbReference>
<dbReference type="NCBIfam" id="TIGR00231">
    <property type="entry name" value="small_GTP"/>
    <property type="match status" value="1"/>
</dbReference>
<dbReference type="SUPFAM" id="SSF54814">
    <property type="entry name" value="Prokaryotic type KH domain (KH-domain type II)"/>
    <property type="match status" value="1"/>
</dbReference>